<dbReference type="InParanoid" id="A0A1Y2AP64"/>
<evidence type="ECO:0000256" key="1">
    <source>
        <dbReference type="ARBA" id="ARBA00001936"/>
    </source>
</evidence>
<dbReference type="Proteomes" id="UP000193986">
    <property type="component" value="Unassembled WGS sequence"/>
</dbReference>
<evidence type="ECO:0000256" key="7">
    <source>
        <dbReference type="ARBA" id="ARBA00038354"/>
    </source>
</evidence>
<dbReference type="Gene3D" id="1.10.3210.10">
    <property type="entry name" value="Hypothetical protein af1432"/>
    <property type="match status" value="1"/>
</dbReference>
<gene>
    <name evidence="14" type="ORF">BCR39DRAFT_547219</name>
</gene>
<evidence type="ECO:0000259" key="13">
    <source>
        <dbReference type="SMART" id="SM00471"/>
    </source>
</evidence>
<evidence type="ECO:0000256" key="4">
    <source>
        <dbReference type="ARBA" id="ARBA00023211"/>
    </source>
</evidence>
<comment type="catalytic activity">
    <reaction evidence="11">
        <text>guanosine 3',5'-bis(diphosphate) + H2O = GDP + diphosphate + H(+)</text>
        <dbReference type="Rhea" id="RHEA:14253"/>
        <dbReference type="ChEBI" id="CHEBI:15377"/>
        <dbReference type="ChEBI" id="CHEBI:15378"/>
        <dbReference type="ChEBI" id="CHEBI:33019"/>
        <dbReference type="ChEBI" id="CHEBI:58189"/>
        <dbReference type="ChEBI" id="CHEBI:77828"/>
        <dbReference type="EC" id="3.1.7.2"/>
    </reaction>
</comment>
<dbReference type="Pfam" id="PF13328">
    <property type="entry name" value="HD_4"/>
    <property type="match status" value="1"/>
</dbReference>
<dbReference type="InterPro" id="IPR052194">
    <property type="entry name" value="MESH1"/>
</dbReference>
<dbReference type="OrthoDB" id="430679at2759"/>
<reference evidence="14 15" key="1">
    <citation type="submission" date="2016-07" db="EMBL/GenBank/DDBJ databases">
        <title>Pervasive Adenine N6-methylation of Active Genes in Fungi.</title>
        <authorList>
            <consortium name="DOE Joint Genome Institute"/>
            <person name="Mondo S.J."/>
            <person name="Dannebaum R.O."/>
            <person name="Kuo R.C."/>
            <person name="Labutti K."/>
            <person name="Haridas S."/>
            <person name="Kuo A."/>
            <person name="Salamov A."/>
            <person name="Ahrendt S.R."/>
            <person name="Lipzen A."/>
            <person name="Sullivan W."/>
            <person name="Andreopoulos W.B."/>
            <person name="Clum A."/>
            <person name="Lindquist E."/>
            <person name="Daum C."/>
            <person name="Ramamoorthy G.K."/>
            <person name="Gryganskyi A."/>
            <person name="Culley D."/>
            <person name="Magnuson J.K."/>
            <person name="James T.Y."/>
            <person name="O'Malley M.A."/>
            <person name="Stajich J.E."/>
            <person name="Spatafora J.W."/>
            <person name="Visel A."/>
            <person name="Grigoriev I.V."/>
        </authorList>
    </citation>
    <scope>NUCLEOTIDE SEQUENCE [LARGE SCALE GENOMIC DNA]</scope>
    <source>
        <strain evidence="14 15">68-887.2</strain>
    </source>
</reference>
<feature type="region of interest" description="Disordered" evidence="12">
    <location>
        <begin position="1"/>
        <end position="46"/>
    </location>
</feature>
<organism evidence="14 15">
    <name type="scientific">Naematelia encephala</name>
    <dbReference type="NCBI Taxonomy" id="71784"/>
    <lineage>
        <taxon>Eukaryota</taxon>
        <taxon>Fungi</taxon>
        <taxon>Dikarya</taxon>
        <taxon>Basidiomycota</taxon>
        <taxon>Agaricomycotina</taxon>
        <taxon>Tremellomycetes</taxon>
        <taxon>Tremellales</taxon>
        <taxon>Naemateliaceae</taxon>
        <taxon>Naematelia</taxon>
    </lineage>
</organism>
<protein>
    <recommendedName>
        <fullName evidence="8">Guanosine-3',5'-bis(diphosphate) 3'-pyrophosphohydrolase MESH1</fullName>
        <ecNumber evidence="5">3.1.7.2</ecNumber>
    </recommendedName>
    <alternativeName>
        <fullName evidence="9">Metazoan SpoT homolog 1</fullName>
    </alternativeName>
    <alternativeName>
        <fullName evidence="10">Penta-phosphate guanosine-3'-pyrophosphohydrolase</fullName>
    </alternativeName>
</protein>
<evidence type="ECO:0000313" key="15">
    <source>
        <dbReference type="Proteomes" id="UP000193986"/>
    </source>
</evidence>
<dbReference type="AlphaFoldDB" id="A0A1Y2AP64"/>
<keyword evidence="15" id="KW-1185">Reference proteome</keyword>
<dbReference type="FunFam" id="1.10.3210.10:FF:000012">
    <property type="entry name" value="HD domain containing 3"/>
    <property type="match status" value="1"/>
</dbReference>
<keyword evidence="4" id="KW-0464">Manganese</keyword>
<name>A0A1Y2AP64_9TREE</name>
<evidence type="ECO:0000256" key="2">
    <source>
        <dbReference type="ARBA" id="ARBA00022723"/>
    </source>
</evidence>
<dbReference type="InterPro" id="IPR003607">
    <property type="entry name" value="HD/PDEase_dom"/>
</dbReference>
<sequence>MSPVAITPSNGRANLMMASEDSSPGTPRPLTLTPSPPVSRSGSSFDLSLREDETELGLLLRTLDFAARKHTCQRRKDVDQTPYINHPIAVANFLASTGIQDVRVLQAAVLHDTVEDTHTTVEEIADAFGVDVARIVEECSDDQSLSGLERKAEQVRTAPYKSREAQQVKLADKLHNLESIRRSPPVGWGIRRIQAYFVWAKQVTDICGPSHPALAERLNALYETAYTRVNGVYFPCHPDACAPLTEAEKDRIDSRLRGLPAGEKVCPKPLFF</sequence>
<dbReference type="GO" id="GO:0008893">
    <property type="term" value="F:guanosine-3',5'-bis(diphosphate) 3'-diphosphatase activity"/>
    <property type="evidence" value="ECO:0007669"/>
    <property type="project" value="UniProtKB-EC"/>
</dbReference>
<evidence type="ECO:0000256" key="6">
    <source>
        <dbReference type="ARBA" id="ARBA00037781"/>
    </source>
</evidence>
<evidence type="ECO:0000256" key="9">
    <source>
        <dbReference type="ARBA" id="ARBA00041464"/>
    </source>
</evidence>
<evidence type="ECO:0000256" key="5">
    <source>
        <dbReference type="ARBA" id="ARBA00024387"/>
    </source>
</evidence>
<dbReference type="SMART" id="SM00471">
    <property type="entry name" value="HDc"/>
    <property type="match status" value="1"/>
</dbReference>
<dbReference type="PANTHER" id="PTHR46246:SF1">
    <property type="entry name" value="GUANOSINE-3',5'-BIS(DIPHOSPHATE) 3'-PYROPHOSPHOHYDROLASE MESH1"/>
    <property type="match status" value="1"/>
</dbReference>
<dbReference type="STRING" id="71784.A0A1Y2AP64"/>
<evidence type="ECO:0000256" key="12">
    <source>
        <dbReference type="SAM" id="MobiDB-lite"/>
    </source>
</evidence>
<dbReference type="PANTHER" id="PTHR46246">
    <property type="entry name" value="GUANOSINE-3',5'-BIS(DIPHOSPHATE) 3'-PYROPHOSPHOHYDROLASE MESH1"/>
    <property type="match status" value="1"/>
</dbReference>
<feature type="domain" description="HD/PDEase" evidence="13">
    <location>
        <begin position="79"/>
        <end position="186"/>
    </location>
</feature>
<comment type="caution">
    <text evidence="14">The sequence shown here is derived from an EMBL/GenBank/DDBJ whole genome shotgun (WGS) entry which is preliminary data.</text>
</comment>
<evidence type="ECO:0000256" key="11">
    <source>
        <dbReference type="ARBA" id="ARBA00047968"/>
    </source>
</evidence>
<comment type="cofactor">
    <cofactor evidence="1">
        <name>Mn(2+)</name>
        <dbReference type="ChEBI" id="CHEBI:29035"/>
    </cofactor>
</comment>
<dbReference type="EMBL" id="MCFC01000069">
    <property type="protein sequence ID" value="ORY24286.1"/>
    <property type="molecule type" value="Genomic_DNA"/>
</dbReference>
<feature type="compositionally biased region" description="Low complexity" evidence="12">
    <location>
        <begin position="22"/>
        <end position="41"/>
    </location>
</feature>
<dbReference type="EC" id="3.1.7.2" evidence="5"/>
<evidence type="ECO:0000256" key="8">
    <source>
        <dbReference type="ARBA" id="ARBA00040793"/>
    </source>
</evidence>
<comment type="function">
    <text evidence="6">ppGpp hydrolyzing enzyme involved in starvation response.</text>
</comment>
<evidence type="ECO:0000313" key="14">
    <source>
        <dbReference type="EMBL" id="ORY24286.1"/>
    </source>
</evidence>
<proteinExistence type="inferred from homology"/>
<accession>A0A1Y2AP64</accession>
<dbReference type="SUPFAM" id="SSF109604">
    <property type="entry name" value="HD-domain/PDEase-like"/>
    <property type="match status" value="1"/>
</dbReference>
<keyword evidence="2" id="KW-0479">Metal-binding</keyword>
<dbReference type="GO" id="GO:0046872">
    <property type="term" value="F:metal ion binding"/>
    <property type="evidence" value="ECO:0007669"/>
    <property type="project" value="UniProtKB-KW"/>
</dbReference>
<evidence type="ECO:0000256" key="3">
    <source>
        <dbReference type="ARBA" id="ARBA00022801"/>
    </source>
</evidence>
<comment type="similarity">
    <text evidence="7">Belongs to the MESH1 family.</text>
</comment>
<keyword evidence="3" id="KW-0378">Hydrolase</keyword>
<evidence type="ECO:0000256" key="10">
    <source>
        <dbReference type="ARBA" id="ARBA00041770"/>
    </source>
</evidence>